<keyword evidence="5 8" id="KW-0732">Signal</keyword>
<comment type="similarity">
    <text evidence="2">Belongs to the OmpP1/FadL family.</text>
</comment>
<feature type="signal peptide" evidence="8">
    <location>
        <begin position="1"/>
        <end position="22"/>
    </location>
</feature>
<reference evidence="9 10" key="1">
    <citation type="journal article" date="2012" name="Antonie Van Leeuwenhoek">
        <title>Shewanella litorisediminis sp. nov., a gammaproteobacterium isolated from a tidal flat sediment.</title>
        <authorList>
            <person name="Lee M.H."/>
            <person name="Yoon J.H."/>
        </authorList>
    </citation>
    <scope>NUCLEOTIDE SEQUENCE [LARGE SCALE GENOMIC DNA]</scope>
    <source>
        <strain evidence="9 10">SMK1-12</strain>
    </source>
</reference>
<evidence type="ECO:0000256" key="8">
    <source>
        <dbReference type="SAM" id="SignalP"/>
    </source>
</evidence>
<dbReference type="SUPFAM" id="SSF56935">
    <property type="entry name" value="Porins"/>
    <property type="match status" value="1"/>
</dbReference>
<keyword evidence="7" id="KW-0998">Cell outer membrane</keyword>
<dbReference type="InterPro" id="IPR005017">
    <property type="entry name" value="OMPP1/FadL/TodX"/>
</dbReference>
<dbReference type="Proteomes" id="UP000596252">
    <property type="component" value="Chromosome"/>
</dbReference>
<evidence type="ECO:0000256" key="2">
    <source>
        <dbReference type="ARBA" id="ARBA00008163"/>
    </source>
</evidence>
<keyword evidence="6" id="KW-0472">Membrane</keyword>
<evidence type="ECO:0000256" key="7">
    <source>
        <dbReference type="ARBA" id="ARBA00023237"/>
    </source>
</evidence>
<evidence type="ECO:0000256" key="5">
    <source>
        <dbReference type="ARBA" id="ARBA00022729"/>
    </source>
</evidence>
<proteinExistence type="inferred from homology"/>
<keyword evidence="10" id="KW-1185">Reference proteome</keyword>
<keyword evidence="4" id="KW-0812">Transmembrane</keyword>
<feature type="chain" id="PRO_5045108378" evidence="8">
    <location>
        <begin position="23"/>
        <end position="432"/>
    </location>
</feature>
<dbReference type="Gene3D" id="2.40.160.60">
    <property type="entry name" value="Outer membrane protein transport protein (OMPP1/FadL/TodX)"/>
    <property type="match status" value="1"/>
</dbReference>
<evidence type="ECO:0000256" key="6">
    <source>
        <dbReference type="ARBA" id="ARBA00023136"/>
    </source>
</evidence>
<gene>
    <name evidence="9" type="ORF">JQC75_11160</name>
</gene>
<dbReference type="EMBL" id="CP069213">
    <property type="protein sequence ID" value="QRH00454.1"/>
    <property type="molecule type" value="Genomic_DNA"/>
</dbReference>
<dbReference type="RefSeq" id="WP_203324178.1">
    <property type="nucleotide sequence ID" value="NZ_CP069213.1"/>
</dbReference>
<dbReference type="PANTHER" id="PTHR35093">
    <property type="entry name" value="OUTER MEMBRANE PROTEIN NMB0088-RELATED"/>
    <property type="match status" value="1"/>
</dbReference>
<organism evidence="9 10">
    <name type="scientific">Shewanella litorisediminis</name>
    <dbReference type="NCBI Taxonomy" id="1173586"/>
    <lineage>
        <taxon>Bacteria</taxon>
        <taxon>Pseudomonadati</taxon>
        <taxon>Pseudomonadota</taxon>
        <taxon>Gammaproteobacteria</taxon>
        <taxon>Alteromonadales</taxon>
        <taxon>Shewanellaceae</taxon>
        <taxon>Shewanella</taxon>
    </lineage>
</organism>
<evidence type="ECO:0000256" key="3">
    <source>
        <dbReference type="ARBA" id="ARBA00022452"/>
    </source>
</evidence>
<dbReference type="PANTHER" id="PTHR35093:SF1">
    <property type="entry name" value="OUTER MEMBRANE LONG-CHAIN FATTY ACID RECEPTOR FADL FAMILY"/>
    <property type="match status" value="1"/>
</dbReference>
<accession>A0ABX7FZJ7</accession>
<dbReference type="Pfam" id="PF03349">
    <property type="entry name" value="Toluene_X"/>
    <property type="match status" value="1"/>
</dbReference>
<keyword evidence="3" id="KW-1134">Transmembrane beta strand</keyword>
<evidence type="ECO:0000313" key="10">
    <source>
        <dbReference type="Proteomes" id="UP000596252"/>
    </source>
</evidence>
<evidence type="ECO:0000256" key="4">
    <source>
        <dbReference type="ARBA" id="ARBA00022692"/>
    </source>
</evidence>
<comment type="subcellular location">
    <subcellularLocation>
        <location evidence="1">Cell outer membrane</location>
        <topology evidence="1">Multi-pass membrane protein</topology>
    </subcellularLocation>
</comment>
<sequence length="432" mass="46361">MKYFNKTLLAAAVALASTQTMAAGFQLNSQSATGIGRAFAGDAVIADNASVLSRNPAAMALFDSAALSMGVTYADIDVTVKDVCLNGSAVCFGSEDAAAEAKIIPNFYYINPINDKWAFGVAAFSNFGTGTDVGSLASNVVQIPDRSTIPAPVDLLGNTEVVTMNLNASVSYRVNDQLSLGAGIDLIYGEGKLTREGQLPVPNVGMTNVNLVNVDADGWAVGGIVGAVYEFNADNRIGMSYRFSPEFKASGDISQFVPQAGAAANYDEIVIPLPDIFQVAGFHQLTEKFAVHYTAQLTTWGDFKEISLEDGRLGDVSIPSYQLKHYAWDDSWLFSVGGTYTLTDAWTLRAGYMHDKGVVNEISSISIPDSDRNWYTLGASYNLSTKSTIDFGVAFVRGENVEVLETSAIIGDVVAHTRSNATYYSMQYSYKF</sequence>
<evidence type="ECO:0000313" key="9">
    <source>
        <dbReference type="EMBL" id="QRH00454.1"/>
    </source>
</evidence>
<protein>
    <submittedName>
        <fullName evidence="9">Porin</fullName>
    </submittedName>
</protein>
<evidence type="ECO:0000256" key="1">
    <source>
        <dbReference type="ARBA" id="ARBA00004571"/>
    </source>
</evidence>
<name>A0ABX7FZJ7_9GAMM</name>